<protein>
    <recommendedName>
        <fullName evidence="9">DNA 5'-3' helicase</fullName>
        <ecNumber evidence="9">5.6.2.3</ecNumber>
    </recommendedName>
</protein>
<evidence type="ECO:0000256" key="9">
    <source>
        <dbReference type="ARBA" id="ARBA00044969"/>
    </source>
</evidence>
<keyword evidence="4" id="KW-0378">Hydrolase</keyword>
<keyword evidence="3" id="KW-0547">Nucleotide-binding</keyword>
<reference evidence="12 13" key="1">
    <citation type="submission" date="2017-09" db="EMBL/GenBank/DDBJ databases">
        <title>Large-scale bioinformatics analysis of Bacillus genomes uncovers conserved roles of natural products in bacterial physiology.</title>
        <authorList>
            <consortium name="Agbiome Team Llc"/>
            <person name="Bleich R.M."/>
            <person name="Kirk G.J."/>
            <person name="Santa Maria K.C."/>
            <person name="Allen S.E."/>
            <person name="Farag S."/>
            <person name="Shank E.A."/>
            <person name="Bowers A."/>
        </authorList>
    </citation>
    <scope>NUCLEOTIDE SEQUENCE [LARGE SCALE GENOMIC DNA]</scope>
    <source>
        <strain evidence="12 13">AFS015413</strain>
    </source>
</reference>
<keyword evidence="7" id="KW-0238">DNA-binding</keyword>
<dbReference type="InterPro" id="IPR007694">
    <property type="entry name" value="DNA_helicase_DnaB-like_C"/>
</dbReference>
<evidence type="ECO:0000256" key="8">
    <source>
        <dbReference type="ARBA" id="ARBA00023235"/>
    </source>
</evidence>
<keyword evidence="6" id="KW-0067">ATP-binding</keyword>
<evidence type="ECO:0000256" key="5">
    <source>
        <dbReference type="ARBA" id="ARBA00022806"/>
    </source>
</evidence>
<dbReference type="InterPro" id="IPR016136">
    <property type="entry name" value="DNA_helicase_N/primase_C"/>
</dbReference>
<keyword evidence="2" id="KW-0235">DNA replication</keyword>
<evidence type="ECO:0000313" key="12">
    <source>
        <dbReference type="EMBL" id="PFB10352.1"/>
    </source>
</evidence>
<comment type="catalytic activity">
    <reaction evidence="10">
        <text>ATP + H2O = ADP + phosphate + H(+)</text>
        <dbReference type="Rhea" id="RHEA:13065"/>
        <dbReference type="ChEBI" id="CHEBI:15377"/>
        <dbReference type="ChEBI" id="CHEBI:15378"/>
        <dbReference type="ChEBI" id="CHEBI:30616"/>
        <dbReference type="ChEBI" id="CHEBI:43474"/>
        <dbReference type="ChEBI" id="CHEBI:456216"/>
        <dbReference type="EC" id="5.6.2.3"/>
    </reaction>
</comment>
<dbReference type="GO" id="GO:0005524">
    <property type="term" value="F:ATP binding"/>
    <property type="evidence" value="ECO:0007669"/>
    <property type="project" value="UniProtKB-KW"/>
</dbReference>
<dbReference type="Gene3D" id="3.40.50.300">
    <property type="entry name" value="P-loop containing nucleotide triphosphate hydrolases"/>
    <property type="match status" value="1"/>
</dbReference>
<dbReference type="SUPFAM" id="SSF48024">
    <property type="entry name" value="N-terminal domain of DnaB helicase"/>
    <property type="match status" value="1"/>
</dbReference>
<dbReference type="GO" id="GO:0016787">
    <property type="term" value="F:hydrolase activity"/>
    <property type="evidence" value="ECO:0007669"/>
    <property type="project" value="UniProtKB-KW"/>
</dbReference>
<dbReference type="Pfam" id="PF03796">
    <property type="entry name" value="DnaB_C"/>
    <property type="match status" value="1"/>
</dbReference>
<dbReference type="Pfam" id="PF00772">
    <property type="entry name" value="DnaB"/>
    <property type="match status" value="1"/>
</dbReference>
<dbReference type="GO" id="GO:0043139">
    <property type="term" value="F:5'-3' DNA helicase activity"/>
    <property type="evidence" value="ECO:0007669"/>
    <property type="project" value="UniProtKB-EC"/>
</dbReference>
<dbReference type="GO" id="GO:0003677">
    <property type="term" value="F:DNA binding"/>
    <property type="evidence" value="ECO:0007669"/>
    <property type="project" value="UniProtKB-KW"/>
</dbReference>
<evidence type="ECO:0000256" key="6">
    <source>
        <dbReference type="ARBA" id="ARBA00022840"/>
    </source>
</evidence>
<evidence type="ECO:0000256" key="3">
    <source>
        <dbReference type="ARBA" id="ARBA00022741"/>
    </source>
</evidence>
<dbReference type="RefSeq" id="WP_097807817.1">
    <property type="nucleotide sequence ID" value="NZ_NTRM01000027.1"/>
</dbReference>
<dbReference type="GO" id="GO:0006260">
    <property type="term" value="P:DNA replication"/>
    <property type="evidence" value="ECO:0007669"/>
    <property type="project" value="UniProtKB-KW"/>
</dbReference>
<gene>
    <name evidence="12" type="ORF">CN398_00655</name>
</gene>
<evidence type="ECO:0000256" key="10">
    <source>
        <dbReference type="ARBA" id="ARBA00048954"/>
    </source>
</evidence>
<accession>A0A9X6SI60</accession>
<dbReference type="PROSITE" id="PS51199">
    <property type="entry name" value="SF4_HELICASE"/>
    <property type="match status" value="1"/>
</dbReference>
<dbReference type="InterPro" id="IPR007693">
    <property type="entry name" value="DNA_helicase_DnaB-like_N"/>
</dbReference>
<dbReference type="EC" id="5.6.2.3" evidence="9"/>
<evidence type="ECO:0000256" key="1">
    <source>
        <dbReference type="ARBA" id="ARBA00008428"/>
    </source>
</evidence>
<evidence type="ECO:0000256" key="4">
    <source>
        <dbReference type="ARBA" id="ARBA00022801"/>
    </source>
</evidence>
<keyword evidence="8" id="KW-0413">Isomerase</keyword>
<comment type="similarity">
    <text evidence="1">Belongs to the helicase family. DnaB subfamily.</text>
</comment>
<dbReference type="PANTHER" id="PTHR30153">
    <property type="entry name" value="REPLICATIVE DNA HELICASE DNAB"/>
    <property type="match status" value="1"/>
</dbReference>
<name>A0A9X6SI60_BACTU</name>
<evidence type="ECO:0000256" key="7">
    <source>
        <dbReference type="ARBA" id="ARBA00023125"/>
    </source>
</evidence>
<feature type="domain" description="SF4 helicase" evidence="11">
    <location>
        <begin position="160"/>
        <end position="438"/>
    </location>
</feature>
<dbReference type="Proteomes" id="UP000220397">
    <property type="component" value="Unassembled WGS sequence"/>
</dbReference>
<sequence length="438" mass="50580">MIATKYSNHEEMEISVLEAMLEDNTLIDECRLNQKHFLDSKNKELYKTICELNDKEIDINPQMIISHSDLEIKDVMRVMSNGSLTSNFEFYQRKMFDFIEIEEIRKLAATFLSDTEERNVSEASERFINSVMKTSEEKVVSKETFMEKLSIRVDKHAQMKVDGLSGVDTGWDKFNNFTDGWQEGDLIIVGGRPGMGKTAWTLDSMRRAAERDQKGIYKGKYYSAEMPEGQCIDRWIAGQSQLPVACMKNPNRFLPIFDKNTNSEPGTAFAKYQMAVGDLSQMPLDISEEKDLRMIKADMRKEVKNNPDKKHVFMIDHISHINVDGMTEDIIKFAHIVRELKHTAVQLGVPIILLVQLSRANTNREDKRPTMADIRACGEIEQVADMIIMPHRENYYDNETKGERYQEMEIIVDKYRNGRAGTFIQTFDTVTNIFIDKE</sequence>
<dbReference type="EMBL" id="NTUS01000005">
    <property type="protein sequence ID" value="PFB10352.1"/>
    <property type="molecule type" value="Genomic_DNA"/>
</dbReference>
<proteinExistence type="inferred from homology"/>
<evidence type="ECO:0000313" key="13">
    <source>
        <dbReference type="Proteomes" id="UP000220397"/>
    </source>
</evidence>
<dbReference type="AlphaFoldDB" id="A0A9X6SI60"/>
<evidence type="ECO:0000256" key="2">
    <source>
        <dbReference type="ARBA" id="ARBA00022705"/>
    </source>
</evidence>
<keyword evidence="5" id="KW-0347">Helicase</keyword>
<comment type="caution">
    <text evidence="12">The sequence shown here is derived from an EMBL/GenBank/DDBJ whole genome shotgun (WGS) entry which is preliminary data.</text>
</comment>
<dbReference type="GO" id="GO:0005829">
    <property type="term" value="C:cytosol"/>
    <property type="evidence" value="ECO:0007669"/>
    <property type="project" value="TreeGrafter"/>
</dbReference>
<dbReference type="InterPro" id="IPR027417">
    <property type="entry name" value="P-loop_NTPase"/>
</dbReference>
<dbReference type="PANTHER" id="PTHR30153:SF2">
    <property type="entry name" value="REPLICATIVE DNA HELICASE"/>
    <property type="match status" value="1"/>
</dbReference>
<evidence type="ECO:0000259" key="11">
    <source>
        <dbReference type="PROSITE" id="PS51199"/>
    </source>
</evidence>
<dbReference type="SUPFAM" id="SSF52540">
    <property type="entry name" value="P-loop containing nucleoside triphosphate hydrolases"/>
    <property type="match status" value="1"/>
</dbReference>
<dbReference type="InterPro" id="IPR036185">
    <property type="entry name" value="DNA_heli_DnaB-like_N_sf"/>
</dbReference>
<dbReference type="Gene3D" id="1.10.860.10">
    <property type="entry name" value="DNAb Helicase, Chain A"/>
    <property type="match status" value="1"/>
</dbReference>
<organism evidence="12 13">
    <name type="scientific">Bacillus thuringiensis</name>
    <dbReference type="NCBI Taxonomy" id="1428"/>
    <lineage>
        <taxon>Bacteria</taxon>
        <taxon>Bacillati</taxon>
        <taxon>Bacillota</taxon>
        <taxon>Bacilli</taxon>
        <taxon>Bacillales</taxon>
        <taxon>Bacillaceae</taxon>
        <taxon>Bacillus</taxon>
        <taxon>Bacillus cereus group</taxon>
    </lineage>
</organism>